<evidence type="ECO:0000256" key="2">
    <source>
        <dbReference type="ARBA" id="ARBA00001974"/>
    </source>
</evidence>
<dbReference type="GO" id="GO:0005506">
    <property type="term" value="F:iron ion binding"/>
    <property type="evidence" value="ECO:0007669"/>
    <property type="project" value="InterPro"/>
</dbReference>
<reference evidence="12 13" key="1">
    <citation type="submission" date="2018-11" db="EMBL/GenBank/DDBJ databases">
        <authorList>
            <consortium name="Pathogen Informatics"/>
        </authorList>
    </citation>
    <scope>NUCLEOTIDE SEQUENCE [LARGE SCALE GENOMIC DNA]</scope>
</reference>
<dbReference type="PANTHER" id="PTHR45444:SF3">
    <property type="entry name" value="XANTHINE DEHYDROGENASE"/>
    <property type="match status" value="1"/>
</dbReference>
<evidence type="ECO:0000313" key="13">
    <source>
        <dbReference type="Proteomes" id="UP000271098"/>
    </source>
</evidence>
<keyword evidence="6" id="KW-0560">Oxidoreductase</keyword>
<evidence type="ECO:0000313" key="12">
    <source>
        <dbReference type="EMBL" id="VDK37541.1"/>
    </source>
</evidence>
<evidence type="ECO:0000256" key="5">
    <source>
        <dbReference type="ARBA" id="ARBA00022723"/>
    </source>
</evidence>
<feature type="region of interest" description="Disordered" evidence="10">
    <location>
        <begin position="133"/>
        <end position="153"/>
    </location>
</feature>
<comment type="cofactor">
    <cofactor evidence="1">
        <name>Mo-molybdopterin</name>
        <dbReference type="ChEBI" id="CHEBI:71302"/>
    </cofactor>
</comment>
<protein>
    <recommendedName>
        <fullName evidence="11">Aldehyde oxidase/xanthine dehydrogenase second molybdopterin binding domain-containing protein</fullName>
    </recommendedName>
</protein>
<accession>A0A3P6R0Q2</accession>
<dbReference type="InterPro" id="IPR046867">
    <property type="entry name" value="AldOxase/xan_DH_MoCoBD2"/>
</dbReference>
<proteinExistence type="inferred from homology"/>
<dbReference type="GO" id="GO:0016491">
    <property type="term" value="F:oxidoreductase activity"/>
    <property type="evidence" value="ECO:0007669"/>
    <property type="project" value="UniProtKB-KW"/>
</dbReference>
<sequence length="161" mass="18033">MQFNKIQFREKNLYSEGDYTHFGMLLTQCNIRRCWKECKEISSFDARSKVVDSFNRKHRYVKRGIYLLPTKFGVAFGRKHLNQAGALVHIYKDGSILVSHSGMEMGQGLHTKIIQITARCLGVDISKVHIQDTSTDKVPNTSPTAASAGSDLNGLAVQVSQ</sequence>
<evidence type="ECO:0000256" key="8">
    <source>
        <dbReference type="ARBA" id="ARBA00023014"/>
    </source>
</evidence>
<dbReference type="AlphaFoldDB" id="A0A3P6R0Q2"/>
<evidence type="ECO:0000256" key="4">
    <source>
        <dbReference type="ARBA" id="ARBA00022714"/>
    </source>
</evidence>
<dbReference type="InterPro" id="IPR016208">
    <property type="entry name" value="Ald_Oxase/xanthine_DH-like"/>
</dbReference>
<keyword evidence="7" id="KW-0408">Iron</keyword>
<comment type="cofactor">
    <cofactor evidence="9">
        <name>[2Fe-2S] cluster</name>
        <dbReference type="ChEBI" id="CHEBI:190135"/>
    </cofactor>
</comment>
<evidence type="ECO:0000256" key="10">
    <source>
        <dbReference type="SAM" id="MobiDB-lite"/>
    </source>
</evidence>
<comment type="cofactor">
    <cofactor evidence="2">
        <name>FAD</name>
        <dbReference type="ChEBI" id="CHEBI:57692"/>
    </cofactor>
</comment>
<dbReference type="EMBL" id="UYRT01004922">
    <property type="protein sequence ID" value="VDK37541.1"/>
    <property type="molecule type" value="Genomic_DNA"/>
</dbReference>
<dbReference type="SUPFAM" id="SSF56003">
    <property type="entry name" value="Molybdenum cofactor-binding domain"/>
    <property type="match status" value="1"/>
</dbReference>
<keyword evidence="5" id="KW-0479">Metal-binding</keyword>
<dbReference type="Gene3D" id="3.30.365.10">
    <property type="entry name" value="Aldehyde oxidase/xanthine dehydrogenase, molybdopterin binding domain"/>
    <property type="match status" value="3"/>
</dbReference>
<dbReference type="PANTHER" id="PTHR45444">
    <property type="entry name" value="XANTHINE DEHYDROGENASE"/>
    <property type="match status" value="1"/>
</dbReference>
<name>A0A3P6R0Q2_9BILA</name>
<comment type="similarity">
    <text evidence="3">Belongs to the xanthine dehydrogenase family.</text>
</comment>
<dbReference type="GO" id="GO:0051537">
    <property type="term" value="F:2 iron, 2 sulfur cluster binding"/>
    <property type="evidence" value="ECO:0007669"/>
    <property type="project" value="UniProtKB-KW"/>
</dbReference>
<feature type="domain" description="Aldehyde oxidase/xanthine dehydrogenase second molybdopterin binding" evidence="11">
    <location>
        <begin position="37"/>
        <end position="158"/>
    </location>
</feature>
<evidence type="ECO:0000256" key="7">
    <source>
        <dbReference type="ARBA" id="ARBA00023004"/>
    </source>
</evidence>
<evidence type="ECO:0000256" key="1">
    <source>
        <dbReference type="ARBA" id="ARBA00001924"/>
    </source>
</evidence>
<dbReference type="Proteomes" id="UP000271098">
    <property type="component" value="Unassembled WGS sequence"/>
</dbReference>
<keyword evidence="4" id="KW-0001">2Fe-2S</keyword>
<evidence type="ECO:0000256" key="9">
    <source>
        <dbReference type="ARBA" id="ARBA00034078"/>
    </source>
</evidence>
<evidence type="ECO:0000256" key="3">
    <source>
        <dbReference type="ARBA" id="ARBA00006849"/>
    </source>
</evidence>
<evidence type="ECO:0000259" key="11">
    <source>
        <dbReference type="Pfam" id="PF20256"/>
    </source>
</evidence>
<feature type="compositionally biased region" description="Polar residues" evidence="10">
    <location>
        <begin position="133"/>
        <end position="147"/>
    </location>
</feature>
<keyword evidence="8" id="KW-0411">Iron-sulfur</keyword>
<gene>
    <name evidence="12" type="ORF">GPUH_LOCUS3037</name>
</gene>
<dbReference type="OrthoDB" id="8300278at2759"/>
<organism evidence="12 13">
    <name type="scientific">Gongylonema pulchrum</name>
    <dbReference type="NCBI Taxonomy" id="637853"/>
    <lineage>
        <taxon>Eukaryota</taxon>
        <taxon>Metazoa</taxon>
        <taxon>Ecdysozoa</taxon>
        <taxon>Nematoda</taxon>
        <taxon>Chromadorea</taxon>
        <taxon>Rhabditida</taxon>
        <taxon>Spirurina</taxon>
        <taxon>Spiruromorpha</taxon>
        <taxon>Spiruroidea</taxon>
        <taxon>Gongylonematidae</taxon>
        <taxon>Gongylonema</taxon>
    </lineage>
</organism>
<keyword evidence="13" id="KW-1185">Reference proteome</keyword>
<dbReference type="InterPro" id="IPR037165">
    <property type="entry name" value="AldOxase/xan_DH_Mopterin-bd_sf"/>
</dbReference>
<evidence type="ECO:0000256" key="6">
    <source>
        <dbReference type="ARBA" id="ARBA00023002"/>
    </source>
</evidence>
<dbReference type="Pfam" id="PF20256">
    <property type="entry name" value="MoCoBD_2"/>
    <property type="match status" value="1"/>
</dbReference>
<dbReference type="FunFam" id="3.30.365.10:FF:000002">
    <property type="entry name" value="Xanthine dehydrogenase oxidase"/>
    <property type="match status" value="1"/>
</dbReference>